<feature type="compositionally biased region" description="Low complexity" evidence="1">
    <location>
        <begin position="96"/>
        <end position="130"/>
    </location>
</feature>
<evidence type="ECO:0000256" key="1">
    <source>
        <dbReference type="SAM" id="MobiDB-lite"/>
    </source>
</evidence>
<organism evidence="3 4">
    <name type="scientific">Leucocoprinus leucothites</name>
    <dbReference type="NCBI Taxonomy" id="201217"/>
    <lineage>
        <taxon>Eukaryota</taxon>
        <taxon>Fungi</taxon>
        <taxon>Dikarya</taxon>
        <taxon>Basidiomycota</taxon>
        <taxon>Agaricomycotina</taxon>
        <taxon>Agaricomycetes</taxon>
        <taxon>Agaricomycetidae</taxon>
        <taxon>Agaricales</taxon>
        <taxon>Agaricineae</taxon>
        <taxon>Agaricaceae</taxon>
        <taxon>Leucocoprinus</taxon>
    </lineage>
</organism>
<protein>
    <submittedName>
        <fullName evidence="3">Uncharacterized protein</fullName>
    </submittedName>
</protein>
<gene>
    <name evidence="3" type="ORF">D9756_008043</name>
</gene>
<dbReference type="EMBL" id="JAACJO010000010">
    <property type="protein sequence ID" value="KAF5353376.1"/>
    <property type="molecule type" value="Genomic_DNA"/>
</dbReference>
<keyword evidence="2" id="KW-0472">Membrane</keyword>
<feature type="compositionally biased region" description="Polar residues" evidence="1">
    <location>
        <begin position="173"/>
        <end position="200"/>
    </location>
</feature>
<evidence type="ECO:0000313" key="3">
    <source>
        <dbReference type="EMBL" id="KAF5353376.1"/>
    </source>
</evidence>
<feature type="transmembrane region" description="Helical" evidence="2">
    <location>
        <begin position="498"/>
        <end position="516"/>
    </location>
</feature>
<keyword evidence="2" id="KW-1133">Transmembrane helix</keyword>
<dbReference type="Proteomes" id="UP000559027">
    <property type="component" value="Unassembled WGS sequence"/>
</dbReference>
<proteinExistence type="predicted"/>
<feature type="compositionally biased region" description="Basic and acidic residues" evidence="1">
    <location>
        <begin position="142"/>
        <end position="152"/>
    </location>
</feature>
<dbReference type="OrthoDB" id="3364069at2759"/>
<name>A0A8H5D4C2_9AGAR</name>
<feature type="transmembrane region" description="Helical" evidence="2">
    <location>
        <begin position="245"/>
        <end position="266"/>
    </location>
</feature>
<feature type="transmembrane region" description="Helical" evidence="2">
    <location>
        <begin position="299"/>
        <end position="320"/>
    </location>
</feature>
<dbReference type="AlphaFoldDB" id="A0A8H5D4C2"/>
<feature type="region of interest" description="Disordered" evidence="1">
    <location>
        <begin position="173"/>
        <end position="212"/>
    </location>
</feature>
<evidence type="ECO:0000256" key="2">
    <source>
        <dbReference type="SAM" id="Phobius"/>
    </source>
</evidence>
<feature type="transmembrane region" description="Helical" evidence="2">
    <location>
        <begin position="551"/>
        <end position="571"/>
    </location>
</feature>
<feature type="region of interest" description="Disordered" evidence="1">
    <location>
        <begin position="1"/>
        <end position="50"/>
    </location>
</feature>
<accession>A0A8H5D4C2</accession>
<reference evidence="3 4" key="1">
    <citation type="journal article" date="2020" name="ISME J.">
        <title>Uncovering the hidden diversity of litter-decomposition mechanisms in mushroom-forming fungi.</title>
        <authorList>
            <person name="Floudas D."/>
            <person name="Bentzer J."/>
            <person name="Ahren D."/>
            <person name="Johansson T."/>
            <person name="Persson P."/>
            <person name="Tunlid A."/>
        </authorList>
    </citation>
    <scope>NUCLEOTIDE SEQUENCE [LARGE SCALE GENOMIC DNA]</scope>
    <source>
        <strain evidence="3 4">CBS 146.42</strain>
    </source>
</reference>
<keyword evidence="4" id="KW-1185">Reference proteome</keyword>
<feature type="compositionally biased region" description="Polar residues" evidence="1">
    <location>
        <begin position="86"/>
        <end position="95"/>
    </location>
</feature>
<feature type="transmembrane region" description="Helical" evidence="2">
    <location>
        <begin position="583"/>
        <end position="603"/>
    </location>
</feature>
<sequence length="607" mass="67493">MQAGGHSRNSAAVQQNSGAEPEQAGPSQLPSLSQITQSHYELEFENPSSTWARKLFADAERTSLEMADDLENARNGRSGCLRSKARSTSHNTRAVSLSSHSQASQQQRPSTSSTPSSPHHSPSPSRLSRLGAYTSRPIQTSPEREKRKSREEVVLLHRVPEDGAAMEFHSAPISQSFSSRNANDQTGDGYDRSSQTTTPVIGTAPRYLGGQPLTMDDDDEEEEEQWILDEELARQGLYRGSYRQLVSLYSLTPVFTFLAFLFLAYLPKIAYPTIDATPGAPYPYSPFLPFPLPEILTPIAFWALSYLLSSFIFSLFSFVFPNSSRLSLLLGSLFQSSLGLILREAVVPILLVPRSAVFDHPTWRDISFLRTWWVALGWAAAEAVVGLKQGYDGIALYRDVLVSVRRIISSPKRSQKQKNVQMPGELVDVERRPLLERRSSVASSTATQSDANLKNSIEEEVERDVDELIALRGREELEDLYGMPFIHIPVFISCLHRLNSVLFVLGSTLLLTAAYMRSSLSLDPPNSTADRLGASFVDAFHRHSSRSHGDIQFFITFPLLVVLQWVLSLLHTPQVLPRIGVQTFVYIGFMISLGVFFAGLGVWEGII</sequence>
<evidence type="ECO:0000313" key="4">
    <source>
        <dbReference type="Proteomes" id="UP000559027"/>
    </source>
</evidence>
<keyword evidence="2" id="KW-0812">Transmembrane</keyword>
<feature type="region of interest" description="Disordered" evidence="1">
    <location>
        <begin position="65"/>
        <end position="152"/>
    </location>
</feature>
<feature type="compositionally biased region" description="Polar residues" evidence="1">
    <location>
        <begin position="25"/>
        <end position="39"/>
    </location>
</feature>
<comment type="caution">
    <text evidence="3">The sequence shown here is derived from an EMBL/GenBank/DDBJ whole genome shotgun (WGS) entry which is preliminary data.</text>
</comment>
<feature type="compositionally biased region" description="Polar residues" evidence="1">
    <location>
        <begin position="7"/>
        <end position="18"/>
    </location>
</feature>